<gene>
    <name evidence="7" type="ORF">MCUN1_003576</name>
</gene>
<dbReference type="FunFam" id="3.40.50.720:FF:000022">
    <property type="entry name" value="Cinnamyl alcohol dehydrogenase"/>
    <property type="match status" value="1"/>
</dbReference>
<keyword evidence="3 5" id="KW-0862">Zinc</keyword>
<evidence type="ECO:0000256" key="4">
    <source>
        <dbReference type="ARBA" id="ARBA00023002"/>
    </source>
</evidence>
<dbReference type="InterPro" id="IPR013149">
    <property type="entry name" value="ADH-like_C"/>
</dbReference>
<proteinExistence type="inferred from homology"/>
<comment type="cofactor">
    <cofactor evidence="1 5">
        <name>Zn(2+)</name>
        <dbReference type="ChEBI" id="CHEBI:29105"/>
    </cofactor>
</comment>
<dbReference type="PANTHER" id="PTHR42683">
    <property type="entry name" value="ALDEHYDE REDUCTASE"/>
    <property type="match status" value="1"/>
</dbReference>
<dbReference type="InterPro" id="IPR002328">
    <property type="entry name" value="ADH_Zn_CS"/>
</dbReference>
<evidence type="ECO:0000256" key="1">
    <source>
        <dbReference type="ARBA" id="ARBA00001947"/>
    </source>
</evidence>
<evidence type="ECO:0000256" key="5">
    <source>
        <dbReference type="RuleBase" id="RU361277"/>
    </source>
</evidence>
<evidence type="ECO:0000313" key="7">
    <source>
        <dbReference type="EMBL" id="WFD36689.1"/>
    </source>
</evidence>
<dbReference type="InterPro" id="IPR011032">
    <property type="entry name" value="GroES-like_sf"/>
</dbReference>
<dbReference type="InterPro" id="IPR013154">
    <property type="entry name" value="ADH-like_N"/>
</dbReference>
<dbReference type="EMBL" id="CP119881">
    <property type="protein sequence ID" value="WFD36689.1"/>
    <property type="molecule type" value="Genomic_DNA"/>
</dbReference>
<dbReference type="SMART" id="SM00829">
    <property type="entry name" value="PKS_ER"/>
    <property type="match status" value="1"/>
</dbReference>
<reference evidence="7" key="1">
    <citation type="submission" date="2023-03" db="EMBL/GenBank/DDBJ databases">
        <title>Mating type loci evolution in Malassezia.</title>
        <authorList>
            <person name="Coelho M.A."/>
        </authorList>
    </citation>
    <scope>NUCLEOTIDE SEQUENCE</scope>
    <source>
        <strain evidence="7">CBS 11721</strain>
    </source>
</reference>
<evidence type="ECO:0000256" key="2">
    <source>
        <dbReference type="ARBA" id="ARBA00022723"/>
    </source>
</evidence>
<evidence type="ECO:0000256" key="3">
    <source>
        <dbReference type="ARBA" id="ARBA00022833"/>
    </source>
</evidence>
<dbReference type="Pfam" id="PF00107">
    <property type="entry name" value="ADH_zinc_N"/>
    <property type="match status" value="1"/>
</dbReference>
<comment type="similarity">
    <text evidence="5">Belongs to the zinc-containing alcohol dehydrogenase family.</text>
</comment>
<keyword evidence="4 7" id="KW-0560">Oxidoreductase</keyword>
<dbReference type="SUPFAM" id="SSF50129">
    <property type="entry name" value="GroES-like"/>
    <property type="match status" value="1"/>
</dbReference>
<dbReference type="Pfam" id="PF08240">
    <property type="entry name" value="ADH_N"/>
    <property type="match status" value="1"/>
</dbReference>
<accession>A0AAF0J8C8</accession>
<dbReference type="CDD" id="cd05283">
    <property type="entry name" value="CAD1"/>
    <property type="match status" value="1"/>
</dbReference>
<dbReference type="InterPro" id="IPR047109">
    <property type="entry name" value="CAD-like"/>
</dbReference>
<dbReference type="GO" id="GO:0008106">
    <property type="term" value="F:alcohol dehydrogenase (NADP+) activity"/>
    <property type="evidence" value="ECO:0007669"/>
    <property type="project" value="UniProtKB-EC"/>
</dbReference>
<dbReference type="SUPFAM" id="SSF51735">
    <property type="entry name" value="NAD(P)-binding Rossmann-fold domains"/>
    <property type="match status" value="1"/>
</dbReference>
<sequence length="344" mass="37488">MATITLPKIDLGTVFTGSSSGRVVKAKGQTIELQPDEVAIDIAYSGICGSDLHFLDKEIVLGHEGVGIISEIGCMVRNVKVGDRVGWGCNHASCNYCDACLQGNDHQCPERRLHGLSDSHFGSLGDKAIINSYFVHVIPDNIKLADAGPLQCGGATVYGALYNAAIRSSDRVGIIGIGGLGHLAIQYAAKMGCEVVVFSSTDSKKQQALELGATEFVATKENPGFENVKQIDALVVTTSAQPDWKQYISVMKPRGKIIPLSFSGEDFKAPYLLLLMNEIKIVNSIVANRYVHREMLRFSATHGIRPMIEVLPMNEESINEAMDRLKKGDVRYRFVLKSERTDAE</sequence>
<dbReference type="InterPro" id="IPR020843">
    <property type="entry name" value="ER"/>
</dbReference>
<dbReference type="Gene3D" id="3.40.50.720">
    <property type="entry name" value="NAD(P)-binding Rossmann-like Domain"/>
    <property type="match status" value="1"/>
</dbReference>
<dbReference type="EC" id="1.1.1.2" evidence="7"/>
<dbReference type="PROSITE" id="PS00065">
    <property type="entry name" value="D_2_HYDROXYACID_DH_1"/>
    <property type="match status" value="1"/>
</dbReference>
<keyword evidence="2 5" id="KW-0479">Metal-binding</keyword>
<dbReference type="GO" id="GO:0008270">
    <property type="term" value="F:zinc ion binding"/>
    <property type="evidence" value="ECO:0007669"/>
    <property type="project" value="InterPro"/>
</dbReference>
<feature type="domain" description="Enoyl reductase (ER)" evidence="6">
    <location>
        <begin position="17"/>
        <end position="336"/>
    </location>
</feature>
<evidence type="ECO:0000313" key="8">
    <source>
        <dbReference type="Proteomes" id="UP001219933"/>
    </source>
</evidence>
<dbReference type="Gene3D" id="3.90.180.10">
    <property type="entry name" value="Medium-chain alcohol dehydrogenases, catalytic domain"/>
    <property type="match status" value="1"/>
</dbReference>
<name>A0AAF0J8C8_9BASI</name>
<dbReference type="Proteomes" id="UP001219933">
    <property type="component" value="Chromosome 5"/>
</dbReference>
<organism evidence="7 8">
    <name type="scientific">Malassezia cuniculi</name>
    <dbReference type="NCBI Taxonomy" id="948313"/>
    <lineage>
        <taxon>Eukaryota</taxon>
        <taxon>Fungi</taxon>
        <taxon>Dikarya</taxon>
        <taxon>Basidiomycota</taxon>
        <taxon>Ustilaginomycotina</taxon>
        <taxon>Malasseziomycetes</taxon>
        <taxon>Malasseziales</taxon>
        <taxon>Malasseziaceae</taxon>
        <taxon>Malassezia</taxon>
    </lineage>
</organism>
<protein>
    <submittedName>
        <fullName evidence="7">Alcohol dehydrogenase (NADP(+))</fullName>
        <ecNumber evidence="7">1.1.1.2</ecNumber>
    </submittedName>
</protein>
<evidence type="ECO:0000259" key="6">
    <source>
        <dbReference type="SMART" id="SM00829"/>
    </source>
</evidence>
<dbReference type="PROSITE" id="PS00059">
    <property type="entry name" value="ADH_ZINC"/>
    <property type="match status" value="1"/>
</dbReference>
<keyword evidence="8" id="KW-1185">Reference proteome</keyword>
<dbReference type="AlphaFoldDB" id="A0AAF0J8C8"/>
<dbReference type="InterPro" id="IPR036291">
    <property type="entry name" value="NAD(P)-bd_dom_sf"/>
</dbReference>
<dbReference type="InterPro" id="IPR029752">
    <property type="entry name" value="D-isomer_DH_CS1"/>
</dbReference>